<dbReference type="AlphaFoldDB" id="A0AAU6VK39"/>
<proteinExistence type="predicted"/>
<evidence type="ECO:0000313" key="2">
    <source>
        <dbReference type="EMBL" id="XAG86658.1"/>
    </source>
</evidence>
<dbReference type="PANTHER" id="PTHR30136">
    <property type="entry name" value="HELIX-TURN-HELIX TRANSCRIPTIONAL REGULATOR, ICLR FAMILY"/>
    <property type="match status" value="1"/>
</dbReference>
<dbReference type="Pfam" id="PF09339">
    <property type="entry name" value="HTH_IclR"/>
    <property type="match status" value="1"/>
</dbReference>
<dbReference type="EMBL" id="CP095351">
    <property type="protein sequence ID" value="XAG86658.1"/>
    <property type="molecule type" value="Genomic_DNA"/>
</dbReference>
<dbReference type="InterPro" id="IPR036388">
    <property type="entry name" value="WH-like_DNA-bd_sf"/>
</dbReference>
<sequence length="112" mass="12966">MDIDKYKQSLNTYNLKPTHFALSILELLVEQGVQGMSLKQLEKQTEIPRASIHRYLKTLTESGWVEANGSKQAMLWKPSTHFIKLAFNYRSAVREQIDHVQSEFKKLTGEDL</sequence>
<dbReference type="PROSITE" id="PS51077">
    <property type="entry name" value="HTH_ICLR"/>
    <property type="match status" value="1"/>
</dbReference>
<evidence type="ECO:0000259" key="1">
    <source>
        <dbReference type="PROSITE" id="PS51077"/>
    </source>
</evidence>
<reference evidence="2" key="1">
    <citation type="submission" date="2022-03" db="EMBL/GenBank/DDBJ databases">
        <title>Sea Food Isolates.</title>
        <authorList>
            <person name="Li c."/>
        </authorList>
    </citation>
    <scope>NUCLEOTIDE SEQUENCE</scope>
    <source>
        <strain evidence="2">19MO03SA05</strain>
    </source>
</reference>
<dbReference type="GO" id="GO:0003700">
    <property type="term" value="F:DNA-binding transcription factor activity"/>
    <property type="evidence" value="ECO:0007669"/>
    <property type="project" value="TreeGrafter"/>
</dbReference>
<dbReference type="InterPro" id="IPR036390">
    <property type="entry name" value="WH_DNA-bd_sf"/>
</dbReference>
<dbReference type="PANTHER" id="PTHR30136:SF35">
    <property type="entry name" value="HTH-TYPE TRANSCRIPTIONAL REGULATOR RV1719"/>
    <property type="match status" value="1"/>
</dbReference>
<feature type="domain" description="HTH iclR-type" evidence="1">
    <location>
        <begin position="15"/>
        <end position="78"/>
    </location>
</feature>
<name>A0AAU6VK39_UNCXX</name>
<dbReference type="InterPro" id="IPR050707">
    <property type="entry name" value="HTH_MetabolicPath_Reg"/>
</dbReference>
<dbReference type="GO" id="GO:0003677">
    <property type="term" value="F:DNA binding"/>
    <property type="evidence" value="ECO:0007669"/>
    <property type="project" value="InterPro"/>
</dbReference>
<dbReference type="InterPro" id="IPR005471">
    <property type="entry name" value="Tscrpt_reg_IclR_N"/>
</dbReference>
<gene>
    <name evidence="2" type="ORF">MRM63_16435</name>
</gene>
<protein>
    <submittedName>
        <fullName evidence="2">Helix-turn-helix domain-containing protein</fullName>
    </submittedName>
</protein>
<dbReference type="GO" id="GO:0045892">
    <property type="term" value="P:negative regulation of DNA-templated transcription"/>
    <property type="evidence" value="ECO:0007669"/>
    <property type="project" value="TreeGrafter"/>
</dbReference>
<accession>A0AAU6VK39</accession>
<organism evidence="2">
    <name type="scientific">bacterium 19MO03SA05</name>
    <dbReference type="NCBI Taxonomy" id="2920620"/>
    <lineage>
        <taxon>Bacteria</taxon>
    </lineage>
</organism>
<dbReference type="Gene3D" id="1.10.10.10">
    <property type="entry name" value="Winged helix-like DNA-binding domain superfamily/Winged helix DNA-binding domain"/>
    <property type="match status" value="1"/>
</dbReference>
<dbReference type="SUPFAM" id="SSF46785">
    <property type="entry name" value="Winged helix' DNA-binding domain"/>
    <property type="match status" value="1"/>
</dbReference>